<gene>
    <name evidence="10" type="ORF">LY08_01127</name>
</gene>
<evidence type="ECO:0000313" key="11">
    <source>
        <dbReference type="Proteomes" id="UP000248703"/>
    </source>
</evidence>
<dbReference type="GO" id="GO:0007154">
    <property type="term" value="P:cell communication"/>
    <property type="evidence" value="ECO:0007669"/>
    <property type="project" value="InterPro"/>
</dbReference>
<dbReference type="EMBL" id="QLLO01000003">
    <property type="protein sequence ID" value="RAJ16269.1"/>
    <property type="molecule type" value="Genomic_DNA"/>
</dbReference>
<dbReference type="InterPro" id="IPR038081">
    <property type="entry name" value="CalX-like_sf"/>
</dbReference>
<keyword evidence="6 8" id="KW-0720">Serine protease</keyword>
<dbReference type="GO" id="GO:0006508">
    <property type="term" value="P:proteolysis"/>
    <property type="evidence" value="ECO:0007669"/>
    <property type="project" value="UniProtKB-KW"/>
</dbReference>
<dbReference type="PANTHER" id="PTHR36234:SF5">
    <property type="entry name" value="LYSYL ENDOPEPTIDASE"/>
    <property type="match status" value="1"/>
</dbReference>
<keyword evidence="7" id="KW-0106">Calcium</keyword>
<dbReference type="GO" id="GO:0016020">
    <property type="term" value="C:membrane"/>
    <property type="evidence" value="ECO:0007669"/>
    <property type="project" value="InterPro"/>
</dbReference>
<keyword evidence="3 8" id="KW-0732">Signal</keyword>
<sequence length="937" mass="101132">MIKKITLLTLALSINFSLLQAQDDGGLLKIADEFPVNASATLDYNSNNSGMVYQKEFRSTGSGYVKVHFKNFDLKPGDFVKVYSPITLDEIIYTNQGKVIGTQNEMISNFWSRTIWSDHIIVELYSAQGNNTHYGFDIDTVAYGYSMDKINNAFQYVQSDFETICSVDDKEAIVCYDGTEMGRKAEAVCRLLIGGGGLCTGWLLGTEGNIMTNNHCIGDAADALNTEFLFNYQYSDCVGITDDIFDLVATTSTFIQTDANLDFTLVMLPVNPVATYGYLSLASNPPSVGERIYIPQHPGGRRKEIAVNTDTNGDANGFAQITNAGGLPSRVEYHCDTEGGSSGSPVLRYSDNLVVAIHNTGGCPNGSHGRSDELIAAIGANMPNGGVDDPNPITPSISFGNANIVVNEATGCDFQDIDFTLRMALPASQNADVTFLFQGGTATNNNDYELITPSTVTFVAGDNTDKTGTIRVYNDAFVEGEETIVLELALNANGGDAELGFQDTLTVSIKDDDYDPSVGNQINYAFDDFENTLSNWTVTGNATTPFAIGDATTASSGSWSAAGNATNFVFINDDACNCTMNNERLMYNTVFDLSSVSSASVTFDIIHTDSNNQYASDTYAQVSTDNGLTWVNLGNEFITYSTWTNLSLDLSAYTGQSSVMISFLYNDLGNWAYGFAIDNFSVDGNGNALIQTNTNDGTTSATLPLASAGTIYAYDAGDGSIMTDIINNDGTDYDCIDVAVSRSGTSGQSFQGSTGALLATDKQFTITTTQPSQSSDATITFYFTEAEVSGWETAVANAGGSFTRSDLRIYRESTSGTSETIVPTITDYNGNVKMTGNFTGIDGTYSFAPEQTLSVSDFKTNSFLLYPNPAGNNLTIEAKETIDKVSVYDINGRLINSVSLQNNQLKHQLDVTALSQGLYFIEIESENSKYVQKFIKR</sequence>
<evidence type="ECO:0000256" key="6">
    <source>
        <dbReference type="ARBA" id="ARBA00022825"/>
    </source>
</evidence>
<dbReference type="Gene3D" id="2.60.40.2030">
    <property type="match status" value="1"/>
</dbReference>
<feature type="signal peptide" evidence="8">
    <location>
        <begin position="1"/>
        <end position="21"/>
    </location>
</feature>
<name>A0A327RH93_9FLAO</name>
<dbReference type="InterPro" id="IPR043504">
    <property type="entry name" value="Peptidase_S1_PA_chymotrypsin"/>
</dbReference>
<keyword evidence="11" id="KW-1185">Reference proteome</keyword>
<dbReference type="Pfam" id="PF18962">
    <property type="entry name" value="Por_Secre_tail"/>
    <property type="match status" value="1"/>
</dbReference>
<reference evidence="10 11" key="1">
    <citation type="submission" date="2018-06" db="EMBL/GenBank/DDBJ databases">
        <title>Genomic Encyclopedia of Archaeal and Bacterial Type Strains, Phase II (KMG-II): from individual species to whole genera.</title>
        <authorList>
            <person name="Goeker M."/>
        </authorList>
    </citation>
    <scope>NUCLEOTIDE SEQUENCE [LARGE SCALE GENOMIC DNA]</scope>
    <source>
        <strain evidence="10 11">DSM 24464</strain>
    </source>
</reference>
<dbReference type="InterPro" id="IPR003644">
    <property type="entry name" value="Calx_beta"/>
</dbReference>
<evidence type="ECO:0000256" key="8">
    <source>
        <dbReference type="RuleBase" id="RU004296"/>
    </source>
</evidence>
<dbReference type="AlphaFoldDB" id="A0A327RH93"/>
<evidence type="ECO:0000256" key="5">
    <source>
        <dbReference type="ARBA" id="ARBA00022801"/>
    </source>
</evidence>
<evidence type="ECO:0000256" key="2">
    <source>
        <dbReference type="ARBA" id="ARBA00022670"/>
    </source>
</evidence>
<accession>A0A327RH93</accession>
<organism evidence="10 11">
    <name type="scientific">Olleya aquimaris</name>
    <dbReference type="NCBI Taxonomy" id="639310"/>
    <lineage>
        <taxon>Bacteria</taxon>
        <taxon>Pseudomonadati</taxon>
        <taxon>Bacteroidota</taxon>
        <taxon>Flavobacteriia</taxon>
        <taxon>Flavobacteriales</taxon>
        <taxon>Flavobacteriaceae</taxon>
    </lineage>
</organism>
<dbReference type="InterPro" id="IPR008256">
    <property type="entry name" value="Peptidase_S1B"/>
</dbReference>
<dbReference type="SUPFAM" id="SSF50494">
    <property type="entry name" value="Trypsin-like serine proteases"/>
    <property type="match status" value="1"/>
</dbReference>
<dbReference type="Gene3D" id="2.60.120.260">
    <property type="entry name" value="Galactose-binding domain-like"/>
    <property type="match status" value="1"/>
</dbReference>
<dbReference type="SUPFAM" id="SSF141072">
    <property type="entry name" value="CalX-like"/>
    <property type="match status" value="1"/>
</dbReference>
<evidence type="ECO:0000256" key="7">
    <source>
        <dbReference type="ARBA" id="ARBA00022837"/>
    </source>
</evidence>
<dbReference type="InterPro" id="IPR026444">
    <property type="entry name" value="Secre_tail"/>
</dbReference>
<dbReference type="PRINTS" id="PR00839">
    <property type="entry name" value="V8PROTEASE"/>
</dbReference>
<dbReference type="EC" id="3.4.21.-" evidence="8"/>
<comment type="similarity">
    <text evidence="1 8">Belongs to the peptidase S1B family.</text>
</comment>
<evidence type="ECO:0000256" key="4">
    <source>
        <dbReference type="ARBA" id="ARBA00022737"/>
    </source>
</evidence>
<evidence type="ECO:0000256" key="1">
    <source>
        <dbReference type="ARBA" id="ARBA00008764"/>
    </source>
</evidence>
<feature type="domain" description="Calx-beta" evidence="9">
    <location>
        <begin position="384"/>
        <end position="489"/>
    </location>
</feature>
<dbReference type="SMART" id="SM00237">
    <property type="entry name" value="Calx_beta"/>
    <property type="match status" value="1"/>
</dbReference>
<dbReference type="PANTHER" id="PTHR36234">
    <property type="entry name" value="LYSYL ENDOPEPTIDASE"/>
    <property type="match status" value="1"/>
</dbReference>
<dbReference type="GO" id="GO:0008236">
    <property type="term" value="F:serine-type peptidase activity"/>
    <property type="evidence" value="ECO:0007669"/>
    <property type="project" value="UniProtKB-KW"/>
</dbReference>
<dbReference type="NCBIfam" id="TIGR04183">
    <property type="entry name" value="Por_Secre_tail"/>
    <property type="match status" value="1"/>
</dbReference>
<dbReference type="OrthoDB" id="5377264at2"/>
<dbReference type="InterPro" id="IPR009003">
    <property type="entry name" value="Peptidase_S1_PA"/>
</dbReference>
<evidence type="ECO:0000259" key="9">
    <source>
        <dbReference type="SMART" id="SM00237"/>
    </source>
</evidence>
<evidence type="ECO:0000256" key="3">
    <source>
        <dbReference type="ARBA" id="ARBA00022729"/>
    </source>
</evidence>
<dbReference type="Proteomes" id="UP000248703">
    <property type="component" value="Unassembled WGS sequence"/>
</dbReference>
<dbReference type="Gene3D" id="2.40.10.10">
    <property type="entry name" value="Trypsin-like serine proteases"/>
    <property type="match status" value="2"/>
</dbReference>
<keyword evidence="5 8" id="KW-0378">Hydrolase</keyword>
<comment type="caution">
    <text evidence="10">The sequence shown here is derived from an EMBL/GenBank/DDBJ whole genome shotgun (WGS) entry which is preliminary data.</text>
</comment>
<dbReference type="Pfam" id="PF03160">
    <property type="entry name" value="Calx-beta"/>
    <property type="match status" value="1"/>
</dbReference>
<feature type="chain" id="PRO_5016193620" description="Serine protease" evidence="8">
    <location>
        <begin position="22"/>
        <end position="937"/>
    </location>
</feature>
<dbReference type="RefSeq" id="WP_111659464.1">
    <property type="nucleotide sequence ID" value="NZ_QLLO01000003.1"/>
</dbReference>
<keyword evidence="2 8" id="KW-0645">Protease</keyword>
<proteinExistence type="inferred from homology"/>
<dbReference type="Pfam" id="PF13365">
    <property type="entry name" value="Trypsin_2"/>
    <property type="match status" value="1"/>
</dbReference>
<protein>
    <recommendedName>
        <fullName evidence="8">Serine protease</fullName>
        <ecNumber evidence="8">3.4.21.-</ecNumber>
    </recommendedName>
</protein>
<keyword evidence="4" id="KW-0677">Repeat</keyword>
<evidence type="ECO:0000313" key="10">
    <source>
        <dbReference type="EMBL" id="RAJ16269.1"/>
    </source>
</evidence>